<keyword evidence="3" id="KW-1185">Reference proteome</keyword>
<evidence type="ECO:0008006" key="4">
    <source>
        <dbReference type="Google" id="ProtNLM"/>
    </source>
</evidence>
<feature type="region of interest" description="Disordered" evidence="1">
    <location>
        <begin position="32"/>
        <end position="84"/>
    </location>
</feature>
<accession>A0A3G2R5T4</accession>
<dbReference type="AlphaFoldDB" id="A0A3G2R5T4"/>
<organism evidence="2 3">
    <name type="scientific">Biomaibacter acetigenes</name>
    <dbReference type="NCBI Taxonomy" id="2316383"/>
    <lineage>
        <taxon>Bacteria</taxon>
        <taxon>Bacillati</taxon>
        <taxon>Bacillota</taxon>
        <taxon>Clostridia</taxon>
        <taxon>Thermosediminibacterales</taxon>
        <taxon>Tepidanaerobacteraceae</taxon>
        <taxon>Biomaibacter</taxon>
    </lineage>
</organism>
<evidence type="ECO:0000256" key="1">
    <source>
        <dbReference type="SAM" id="MobiDB-lite"/>
    </source>
</evidence>
<dbReference type="RefSeq" id="WP_122014462.1">
    <property type="nucleotide sequence ID" value="NZ_CP033169.1"/>
</dbReference>
<dbReference type="EMBL" id="CP033169">
    <property type="protein sequence ID" value="AYO30227.1"/>
    <property type="molecule type" value="Genomic_DNA"/>
</dbReference>
<evidence type="ECO:0000313" key="2">
    <source>
        <dbReference type="EMBL" id="AYO30227.1"/>
    </source>
</evidence>
<feature type="compositionally biased region" description="Pro residues" evidence="1">
    <location>
        <begin position="67"/>
        <end position="79"/>
    </location>
</feature>
<reference evidence="2 3" key="1">
    <citation type="submission" date="2018-10" db="EMBL/GenBank/DDBJ databases">
        <authorList>
            <person name="Zhang X."/>
        </authorList>
    </citation>
    <scope>NUCLEOTIDE SEQUENCE [LARGE SCALE GENOMIC DNA]</scope>
    <source>
        <strain evidence="2 3">SK-G1</strain>
    </source>
</reference>
<gene>
    <name evidence="2" type="ORF">D2962_05985</name>
</gene>
<proteinExistence type="predicted"/>
<name>A0A3G2R5T4_9FIRM</name>
<feature type="compositionally biased region" description="Low complexity" evidence="1">
    <location>
        <begin position="57"/>
        <end position="66"/>
    </location>
</feature>
<dbReference type="KEGG" id="bacg:D2962_05985"/>
<evidence type="ECO:0000313" key="3">
    <source>
        <dbReference type="Proteomes" id="UP000280960"/>
    </source>
</evidence>
<protein>
    <recommendedName>
        <fullName evidence="4">rRNA biogenesis protein rrp5</fullName>
    </recommendedName>
</protein>
<dbReference type="Proteomes" id="UP000280960">
    <property type="component" value="Chromosome"/>
</dbReference>
<sequence length="142" mass="14964">MDMNISIKIDAPELAGAIQALAAALLEMSKPVSESMPTPEPEPTPIAQFKPSPTAVPTTPISTSQPIPEPVITPAPPTTVPTTPQTYTMEQLAVAATQLVDAGRRMELVALLNSFGVQALTALPKEQYGAFATKLREMGAKI</sequence>